<reference evidence="3 4" key="1">
    <citation type="submission" date="2016-04" db="EMBL/GenBank/DDBJ databases">
        <title>Complete genome sequence of Thermococcus radiotolerans type strain EJ2.</title>
        <authorList>
            <person name="Oger P.M."/>
        </authorList>
    </citation>
    <scope>NUCLEOTIDE SEQUENCE [LARGE SCALE GENOMIC DNA]</scope>
    <source>
        <strain evidence="3 4">EJ2</strain>
    </source>
</reference>
<dbReference type="AlphaFoldDB" id="A0A2Z2N481"/>
<dbReference type="InterPro" id="IPR027268">
    <property type="entry name" value="Peptidase_M4/M1_CTD_sf"/>
</dbReference>
<dbReference type="Proteomes" id="UP000250085">
    <property type="component" value="Chromosome"/>
</dbReference>
<dbReference type="GeneID" id="33328910"/>
<dbReference type="GO" id="GO:0008270">
    <property type="term" value="F:zinc ion binding"/>
    <property type="evidence" value="ECO:0007669"/>
    <property type="project" value="InterPro"/>
</dbReference>
<dbReference type="KEGG" id="trl:A3L10_08635"/>
<dbReference type="Pfam" id="PF01433">
    <property type="entry name" value="Peptidase_M1"/>
    <property type="match status" value="1"/>
</dbReference>
<evidence type="ECO:0000259" key="2">
    <source>
        <dbReference type="Pfam" id="PF01433"/>
    </source>
</evidence>
<proteinExistence type="predicted"/>
<feature type="domain" description="Peptidase M1 membrane alanine aminopeptidase" evidence="2">
    <location>
        <begin position="347"/>
        <end position="502"/>
    </location>
</feature>
<accession>A0A2Z2N481</accession>
<dbReference type="GO" id="GO:0008237">
    <property type="term" value="F:metallopeptidase activity"/>
    <property type="evidence" value="ECO:0007669"/>
    <property type="project" value="InterPro"/>
</dbReference>
<name>A0A2Z2N481_9EURY</name>
<gene>
    <name evidence="3" type="ORF">A3L10_08635</name>
</gene>
<dbReference type="InterPro" id="IPR014782">
    <property type="entry name" value="Peptidase_M1_dom"/>
</dbReference>
<dbReference type="PROSITE" id="PS51257">
    <property type="entry name" value="PROKAR_LIPOPROTEIN"/>
    <property type="match status" value="1"/>
</dbReference>
<sequence>MRKTLLAVLIILVVLVSGCLGGEATTGTTPTGSASSTVSSVQSSGPQYKAPPLRFIYPEEPANVNMSLEDLIELLQENRIELSNKRHSVVSYSQYGNISVNYTDGVFRGRYDFVLTNFTSGPLYLAVFVTPKDPITLNVTIEGVPLDFSRMNAYRWVNEDGVGFKIYEVNVSTNLSELHGVAHYEFRYLENEDYLREMWRKNVLIGTDFSWWEFASKNATITVIPTFPENTVFVLSEWGIVRSGMKVVYSGSLKPYEGFTLYIPDMEWKSFHWNGVNFTVYFTRGIYSDEGFDLVKKEFTFAMGLYSNLTGVLPLERFDAVFFPGLQRMMYKRFRRKPLGMDVGHVILVECLVDMKDSAVNYASLIFHELAHEWAGYYASFGHFNEPLATFMQMEAYGRWNPEDYVSWLNQNEYTTLEYGGSAPFYDVVNDPRKYPGSFVILYWKGAFVIRSLKFILGDEKFSEGLRQLFEECHAAQCNVTSFEEIFENVSGEDLGWFFDEWFNSTLFPDYNITNLSLSQAGDGYNLTFTIVDASNFAMPVPIRIVMENGDSLDTRVWVNRTAEVSLRLEDRPVKIIIDPEEFIANINRKFEVNGIAVEVN</sequence>
<dbReference type="EMBL" id="CP015106">
    <property type="protein sequence ID" value="ASJ15190.1"/>
    <property type="molecule type" value="Genomic_DNA"/>
</dbReference>
<keyword evidence="4" id="KW-1185">Reference proteome</keyword>
<protein>
    <recommendedName>
        <fullName evidence="2">Peptidase M1 membrane alanine aminopeptidase domain-containing protein</fullName>
    </recommendedName>
</protein>
<dbReference type="SUPFAM" id="SSF55486">
    <property type="entry name" value="Metalloproteases ('zincins'), catalytic domain"/>
    <property type="match status" value="1"/>
</dbReference>
<dbReference type="Gene3D" id="1.10.390.10">
    <property type="entry name" value="Neutral Protease Domain 2"/>
    <property type="match status" value="1"/>
</dbReference>
<evidence type="ECO:0000313" key="3">
    <source>
        <dbReference type="EMBL" id="ASJ15190.1"/>
    </source>
</evidence>
<organism evidence="3 4">
    <name type="scientific">Thermococcus radiotolerans</name>
    <dbReference type="NCBI Taxonomy" id="187880"/>
    <lineage>
        <taxon>Archaea</taxon>
        <taxon>Methanobacteriati</taxon>
        <taxon>Methanobacteriota</taxon>
        <taxon>Thermococci</taxon>
        <taxon>Thermococcales</taxon>
        <taxon>Thermococcaceae</taxon>
        <taxon>Thermococcus</taxon>
    </lineage>
</organism>
<dbReference type="RefSeq" id="WP_088867230.1">
    <property type="nucleotide sequence ID" value="NZ_CP015106.1"/>
</dbReference>
<evidence type="ECO:0000313" key="4">
    <source>
        <dbReference type="Proteomes" id="UP000250085"/>
    </source>
</evidence>
<dbReference type="OrthoDB" id="139771at2157"/>
<feature type="region of interest" description="Disordered" evidence="1">
    <location>
        <begin position="26"/>
        <end position="47"/>
    </location>
</feature>
<evidence type="ECO:0000256" key="1">
    <source>
        <dbReference type="SAM" id="MobiDB-lite"/>
    </source>
</evidence>